<dbReference type="InterPro" id="IPR000297">
    <property type="entry name" value="PPIase_PpiC"/>
</dbReference>
<dbReference type="PROSITE" id="PS50198">
    <property type="entry name" value="PPIC_PPIASE_2"/>
    <property type="match status" value="1"/>
</dbReference>
<keyword evidence="4 6" id="KW-0697">Rotamase</keyword>
<comment type="catalytic activity">
    <reaction evidence="1">
        <text>[protein]-peptidylproline (omega=180) = [protein]-peptidylproline (omega=0)</text>
        <dbReference type="Rhea" id="RHEA:16237"/>
        <dbReference type="Rhea" id="RHEA-COMP:10747"/>
        <dbReference type="Rhea" id="RHEA-COMP:10748"/>
        <dbReference type="ChEBI" id="CHEBI:83833"/>
        <dbReference type="ChEBI" id="CHEBI:83834"/>
        <dbReference type="EC" id="5.2.1.8"/>
    </reaction>
</comment>
<dbReference type="InterPro" id="IPR050245">
    <property type="entry name" value="PrsA_foldase"/>
</dbReference>
<gene>
    <name evidence="8" type="ORF">FE784_27125</name>
</gene>
<dbReference type="PANTHER" id="PTHR47245:SF1">
    <property type="entry name" value="FOLDASE PROTEIN PRSA"/>
    <property type="match status" value="1"/>
</dbReference>
<accession>A0A5C4T458</accession>
<dbReference type="SUPFAM" id="SSF54534">
    <property type="entry name" value="FKBP-like"/>
    <property type="match status" value="1"/>
</dbReference>
<keyword evidence="9" id="KW-1185">Reference proteome</keyword>
<proteinExistence type="predicted"/>
<dbReference type="EC" id="5.2.1.8" evidence="2"/>
<evidence type="ECO:0000256" key="4">
    <source>
        <dbReference type="ARBA" id="ARBA00023110"/>
    </source>
</evidence>
<reference evidence="8 9" key="1">
    <citation type="submission" date="2019-05" db="EMBL/GenBank/DDBJ databases">
        <title>We sequenced the genome of Paenibacillus hemerocallicola KCTC 33185 for further insight into its adaptation and study the phylogeny of Paenibacillus.</title>
        <authorList>
            <person name="Narsing Rao M.P."/>
        </authorList>
    </citation>
    <scope>NUCLEOTIDE SEQUENCE [LARGE SCALE GENOMIC DNA]</scope>
    <source>
        <strain evidence="8 9">KCTC 33185</strain>
    </source>
</reference>
<sequence>MDTATVIAFRIDHKTMTLKQLLQRLRVDASSAAMSRCKDDLTTECWAETLGLAADTAELQSVVTRFRRENGLFTAAQAAEWLESRGMALNDLVDLLRPQVLREALARHVVSADEIRRHFLEFAHEYDRAEISTIVMGEYGAAQELLFRLEEGSDFHALAREYSSDAATAKSGGYVGPISRTDLEPEIAAAVFNATEGTVLGPFERRRDYSLILVEGLYPAELNEAVGASIREKLFQYELEAYRRTLDIHEDLWSIGEG</sequence>
<protein>
    <recommendedName>
        <fullName evidence="2">peptidylprolyl isomerase</fullName>
        <ecNumber evidence="2">5.2.1.8</ecNumber>
    </recommendedName>
</protein>
<evidence type="ECO:0000313" key="9">
    <source>
        <dbReference type="Proteomes" id="UP000307943"/>
    </source>
</evidence>
<organism evidence="8 9">
    <name type="scientific">Paenibacillus hemerocallicola</name>
    <dbReference type="NCBI Taxonomy" id="1172614"/>
    <lineage>
        <taxon>Bacteria</taxon>
        <taxon>Bacillati</taxon>
        <taxon>Bacillota</taxon>
        <taxon>Bacilli</taxon>
        <taxon>Bacillales</taxon>
        <taxon>Paenibacillaceae</taxon>
        <taxon>Paenibacillus</taxon>
    </lineage>
</organism>
<dbReference type="AlphaFoldDB" id="A0A5C4T458"/>
<evidence type="ECO:0000256" key="5">
    <source>
        <dbReference type="ARBA" id="ARBA00023235"/>
    </source>
</evidence>
<dbReference type="Proteomes" id="UP000307943">
    <property type="component" value="Unassembled WGS sequence"/>
</dbReference>
<dbReference type="PANTHER" id="PTHR47245">
    <property type="entry name" value="PEPTIDYLPROLYL ISOMERASE"/>
    <property type="match status" value="1"/>
</dbReference>
<evidence type="ECO:0000256" key="3">
    <source>
        <dbReference type="ARBA" id="ARBA00022729"/>
    </source>
</evidence>
<keyword evidence="5 6" id="KW-0413">Isomerase</keyword>
<evidence type="ECO:0000313" key="8">
    <source>
        <dbReference type="EMBL" id="TNJ63087.1"/>
    </source>
</evidence>
<dbReference type="OrthoDB" id="2585872at2"/>
<dbReference type="GO" id="GO:0003755">
    <property type="term" value="F:peptidyl-prolyl cis-trans isomerase activity"/>
    <property type="evidence" value="ECO:0007669"/>
    <property type="project" value="UniProtKB-KW"/>
</dbReference>
<evidence type="ECO:0000256" key="2">
    <source>
        <dbReference type="ARBA" id="ARBA00013194"/>
    </source>
</evidence>
<name>A0A5C4T458_9BACL</name>
<evidence type="ECO:0000259" key="7">
    <source>
        <dbReference type="PROSITE" id="PS50198"/>
    </source>
</evidence>
<dbReference type="Gene3D" id="3.10.50.40">
    <property type="match status" value="1"/>
</dbReference>
<dbReference type="InterPro" id="IPR046357">
    <property type="entry name" value="PPIase_dom_sf"/>
</dbReference>
<evidence type="ECO:0000256" key="6">
    <source>
        <dbReference type="PROSITE-ProRule" id="PRU00278"/>
    </source>
</evidence>
<dbReference type="EMBL" id="VDCQ01000048">
    <property type="protein sequence ID" value="TNJ63087.1"/>
    <property type="molecule type" value="Genomic_DNA"/>
</dbReference>
<evidence type="ECO:0000256" key="1">
    <source>
        <dbReference type="ARBA" id="ARBA00000971"/>
    </source>
</evidence>
<feature type="domain" description="PpiC" evidence="7">
    <location>
        <begin position="101"/>
        <end position="216"/>
    </location>
</feature>
<comment type="caution">
    <text evidence="8">The sequence shown here is derived from an EMBL/GenBank/DDBJ whole genome shotgun (WGS) entry which is preliminary data.</text>
</comment>
<dbReference type="Pfam" id="PF00639">
    <property type="entry name" value="Rotamase"/>
    <property type="match status" value="1"/>
</dbReference>
<keyword evidence="3" id="KW-0732">Signal</keyword>
<dbReference type="RefSeq" id="WP_139605393.1">
    <property type="nucleotide sequence ID" value="NZ_VDCQ01000048.1"/>
</dbReference>